<reference evidence="1 2" key="1">
    <citation type="submission" date="2019-06" db="EMBL/GenBank/DDBJ databases">
        <title>Sequencing the genomes of 1000 actinobacteria strains.</title>
        <authorList>
            <person name="Klenk H.-P."/>
        </authorList>
    </citation>
    <scope>NUCLEOTIDE SEQUENCE [LARGE SCALE GENOMIC DNA]</scope>
    <source>
        <strain evidence="1 2">DSM 46837</strain>
    </source>
</reference>
<name>A0A543PE53_9ACTN</name>
<proteinExistence type="predicted"/>
<accession>A0A543PE53</accession>
<evidence type="ECO:0000313" key="1">
    <source>
        <dbReference type="EMBL" id="TQN42368.1"/>
    </source>
</evidence>
<dbReference type="SUPFAM" id="SSF54826">
    <property type="entry name" value="Enolase N-terminal domain-like"/>
    <property type="match status" value="1"/>
</dbReference>
<dbReference type="EMBL" id="VFQE01000001">
    <property type="protein sequence ID" value="TQN42368.1"/>
    <property type="molecule type" value="Genomic_DNA"/>
</dbReference>
<comment type="caution">
    <text evidence="1">The sequence shown here is derived from an EMBL/GenBank/DDBJ whole genome shotgun (WGS) entry which is preliminary data.</text>
</comment>
<protein>
    <submittedName>
        <fullName evidence="1">Uncharacterized protein</fullName>
    </submittedName>
</protein>
<organism evidence="1 2">
    <name type="scientific">Blastococcus colisei</name>
    <dbReference type="NCBI Taxonomy" id="1564162"/>
    <lineage>
        <taxon>Bacteria</taxon>
        <taxon>Bacillati</taxon>
        <taxon>Actinomycetota</taxon>
        <taxon>Actinomycetes</taxon>
        <taxon>Geodermatophilales</taxon>
        <taxon>Geodermatophilaceae</taxon>
        <taxon>Blastococcus</taxon>
    </lineage>
</organism>
<sequence length="125" mass="13428">MTVPDQAVPDGALPMMASLRTFQDYHWLMLKVFYDAVLDAHGTAGLAQLAAGMRQAGVFRGTAMRDQPASFVAGRGPAQLVEHWDTAEWQLGAEDGTLRVTTEGPTLTLTLPEAPGRAYLSVLDA</sequence>
<gene>
    <name evidence="1" type="ORF">FHU33_1767</name>
</gene>
<dbReference type="AlphaFoldDB" id="A0A543PE53"/>
<dbReference type="RefSeq" id="WP_142024999.1">
    <property type="nucleotide sequence ID" value="NZ_VFQE01000001.1"/>
</dbReference>
<dbReference type="InterPro" id="IPR029017">
    <property type="entry name" value="Enolase-like_N"/>
</dbReference>
<dbReference type="Proteomes" id="UP000319865">
    <property type="component" value="Unassembled WGS sequence"/>
</dbReference>
<keyword evidence="2" id="KW-1185">Reference proteome</keyword>
<evidence type="ECO:0000313" key="2">
    <source>
        <dbReference type="Proteomes" id="UP000319865"/>
    </source>
</evidence>